<organism evidence="6">
    <name type="scientific">Schistocephalus solidus</name>
    <name type="common">Tapeworm</name>
    <dbReference type="NCBI Taxonomy" id="70667"/>
    <lineage>
        <taxon>Eukaryota</taxon>
        <taxon>Metazoa</taxon>
        <taxon>Spiralia</taxon>
        <taxon>Lophotrochozoa</taxon>
        <taxon>Platyhelminthes</taxon>
        <taxon>Cestoda</taxon>
        <taxon>Eucestoda</taxon>
        <taxon>Diphyllobothriidea</taxon>
        <taxon>Diphyllobothriidae</taxon>
        <taxon>Schistocephalus</taxon>
    </lineage>
</organism>
<dbReference type="GO" id="GO:0008270">
    <property type="term" value="F:zinc ion binding"/>
    <property type="evidence" value="ECO:0007669"/>
    <property type="project" value="UniProtKB-KW"/>
</dbReference>
<sequence length="233" mass="25571">MGLFGHMRIHDSGIHHNADNTDTPCTPSAPAIHTATATPTTMNDILPASTDFSCTHCANNFNSRIGLVGHLQIRHTEAGETVVNSNVDASSCYPTLSSCSLKLVLPSGHTPGNRHDWWAKPDGGFRPLPSPLLHFSSSPLLSPLFPLTLTFSLPFPSSLIILSSPTVKKVLRQRRHNPRSYRPERKTALVTRKLARYMVDIAALSETRFSEQGQLEDVGAGYTFFWSGRPKAE</sequence>
<keyword evidence="1" id="KW-0862">Zinc</keyword>
<keyword evidence="1" id="KW-0863">Zinc-finger</keyword>
<dbReference type="PROSITE" id="PS50157">
    <property type="entry name" value="ZINC_FINGER_C2H2_2"/>
    <property type="match status" value="1"/>
</dbReference>
<dbReference type="AlphaFoldDB" id="A0A183TFY5"/>
<dbReference type="PROSITE" id="PS00028">
    <property type="entry name" value="ZINC_FINGER_C2H2_1"/>
    <property type="match status" value="1"/>
</dbReference>
<gene>
    <name evidence="4" type="ORF">SSLN_LOCUS15383</name>
</gene>
<keyword evidence="5" id="KW-1185">Reference proteome</keyword>
<dbReference type="OrthoDB" id="6321283at2759"/>
<name>A0A183TFY5_SCHSO</name>
<proteinExistence type="predicted"/>
<reference evidence="4 5" key="2">
    <citation type="submission" date="2018-11" db="EMBL/GenBank/DDBJ databases">
        <authorList>
            <consortium name="Pathogen Informatics"/>
        </authorList>
    </citation>
    <scope>NUCLEOTIDE SEQUENCE [LARGE SCALE GENOMIC DNA]</scope>
    <source>
        <strain evidence="4 5">NST_G2</strain>
    </source>
</reference>
<evidence type="ECO:0000313" key="6">
    <source>
        <dbReference type="WBParaSite" id="SSLN_0001596001-mRNA-1"/>
    </source>
</evidence>
<keyword evidence="1" id="KW-0479">Metal-binding</keyword>
<dbReference type="Proteomes" id="UP000275846">
    <property type="component" value="Unassembled WGS sequence"/>
</dbReference>
<protein>
    <submittedName>
        <fullName evidence="6">C2H2-type domain-containing protein</fullName>
    </submittedName>
</protein>
<dbReference type="InterPro" id="IPR013087">
    <property type="entry name" value="Znf_C2H2_type"/>
</dbReference>
<dbReference type="WBParaSite" id="SSLN_0001596001-mRNA-1">
    <property type="protein sequence ID" value="SSLN_0001596001-mRNA-1"/>
    <property type="gene ID" value="SSLN_0001596001"/>
</dbReference>
<evidence type="ECO:0000256" key="1">
    <source>
        <dbReference type="PROSITE-ProRule" id="PRU00042"/>
    </source>
</evidence>
<evidence type="ECO:0000313" key="4">
    <source>
        <dbReference type="EMBL" id="VDM01769.1"/>
    </source>
</evidence>
<evidence type="ECO:0000259" key="3">
    <source>
        <dbReference type="PROSITE" id="PS50157"/>
    </source>
</evidence>
<dbReference type="EMBL" id="UYSU01039883">
    <property type="protein sequence ID" value="VDM01769.1"/>
    <property type="molecule type" value="Genomic_DNA"/>
</dbReference>
<feature type="domain" description="C2H2-type" evidence="3">
    <location>
        <begin position="52"/>
        <end position="80"/>
    </location>
</feature>
<evidence type="ECO:0000256" key="2">
    <source>
        <dbReference type="SAM" id="MobiDB-lite"/>
    </source>
</evidence>
<evidence type="ECO:0000313" key="5">
    <source>
        <dbReference type="Proteomes" id="UP000275846"/>
    </source>
</evidence>
<reference evidence="6" key="1">
    <citation type="submission" date="2016-06" db="UniProtKB">
        <authorList>
            <consortium name="WormBaseParasite"/>
        </authorList>
    </citation>
    <scope>IDENTIFICATION</scope>
</reference>
<accession>A0A183TFY5</accession>
<feature type="region of interest" description="Disordered" evidence="2">
    <location>
        <begin position="13"/>
        <end position="33"/>
    </location>
</feature>